<comment type="similarity">
    <text evidence="1">Belongs to the LysR transcriptional regulatory family.</text>
</comment>
<dbReference type="InterPro" id="IPR036390">
    <property type="entry name" value="WH_DNA-bd_sf"/>
</dbReference>
<reference evidence="6 7" key="1">
    <citation type="submission" date="2014-07" db="EMBL/GenBank/DDBJ databases">
        <title>Genome Sequencing of Dermacoccus nishinomiyaensis.</title>
        <authorList>
            <person name="Hong K.W."/>
            <person name="Chan K.G."/>
        </authorList>
    </citation>
    <scope>NUCLEOTIDE SEQUENCE [LARGE SCALE GENOMIC DNA]</scope>
    <source>
        <strain evidence="6 7">M25</strain>
    </source>
</reference>
<protein>
    <recommendedName>
        <fullName evidence="5">HTH lysR-type domain-containing protein</fullName>
    </recommendedName>
</protein>
<dbReference type="Gene3D" id="3.40.190.10">
    <property type="entry name" value="Periplasmic binding protein-like II"/>
    <property type="match status" value="2"/>
</dbReference>
<evidence type="ECO:0000313" key="6">
    <source>
        <dbReference type="EMBL" id="AIF41094.1"/>
    </source>
</evidence>
<keyword evidence="3" id="KW-0238">DNA-binding</keyword>
<evidence type="ECO:0000259" key="5">
    <source>
        <dbReference type="PROSITE" id="PS50931"/>
    </source>
</evidence>
<dbReference type="PANTHER" id="PTHR30126">
    <property type="entry name" value="HTH-TYPE TRANSCRIPTIONAL REGULATOR"/>
    <property type="match status" value="1"/>
</dbReference>
<evidence type="ECO:0000313" key="7">
    <source>
        <dbReference type="Proteomes" id="UP000027986"/>
    </source>
</evidence>
<sequence length="311" mass="31618">MTTWPDLATLELLVALADEGSLSAAARRCGVAQPNASRSIARLERRLGLSLIHRATTGARVTTDGLLVVEWARATLEAAHALETGAAALRARTQAPLVVMASQTVAEHLLPGWIAAWQHAAGGAGAGGASPHDPSLGETRGISVAVGNTTEVLAAARGGEVDLAFIEGPGAPRGLNSVVVAHDDLVLVVAPQHPWATRSRVRAEELAATPLVARESGSGTRVALRRALAPLDVAPPALELASNAAVRVSAAAGTAPAVLSRLAVDDALRAGTLVEVGVDGVDLTRNLRAVWAGPRRLTNPAAAALLATAAG</sequence>
<evidence type="ECO:0000256" key="3">
    <source>
        <dbReference type="ARBA" id="ARBA00023125"/>
    </source>
</evidence>
<dbReference type="GeneID" id="41841316"/>
<organism evidence="6 7">
    <name type="scientific">Dermacoccus nishinomiyaensis</name>
    <dbReference type="NCBI Taxonomy" id="1274"/>
    <lineage>
        <taxon>Bacteria</taxon>
        <taxon>Bacillati</taxon>
        <taxon>Actinomycetota</taxon>
        <taxon>Actinomycetes</taxon>
        <taxon>Micrococcales</taxon>
        <taxon>Dermacoccaceae</taxon>
        <taxon>Dermacoccus</taxon>
    </lineage>
</organism>
<evidence type="ECO:0000256" key="4">
    <source>
        <dbReference type="ARBA" id="ARBA00023163"/>
    </source>
</evidence>
<dbReference type="SUPFAM" id="SSF53850">
    <property type="entry name" value="Periplasmic binding protein-like II"/>
    <property type="match status" value="1"/>
</dbReference>
<gene>
    <name evidence="6" type="ORF">HX89_09205</name>
</gene>
<proteinExistence type="inferred from homology"/>
<dbReference type="SUPFAM" id="SSF46785">
    <property type="entry name" value="Winged helix' DNA-binding domain"/>
    <property type="match status" value="1"/>
</dbReference>
<dbReference type="Proteomes" id="UP000027986">
    <property type="component" value="Chromosome"/>
</dbReference>
<dbReference type="PANTHER" id="PTHR30126:SF39">
    <property type="entry name" value="HTH-TYPE TRANSCRIPTIONAL REGULATOR CYSL"/>
    <property type="match status" value="1"/>
</dbReference>
<name>A0A075JGU8_9MICO</name>
<keyword evidence="4" id="KW-0804">Transcription</keyword>
<dbReference type="AlphaFoldDB" id="A0A075JGU8"/>
<evidence type="ECO:0000256" key="1">
    <source>
        <dbReference type="ARBA" id="ARBA00009437"/>
    </source>
</evidence>
<feature type="domain" description="HTH lysR-type" evidence="5">
    <location>
        <begin position="5"/>
        <end position="62"/>
    </location>
</feature>
<dbReference type="OrthoDB" id="9808620at2"/>
<accession>A0A075JGU8</accession>
<dbReference type="RefSeq" id="WP_038568685.1">
    <property type="nucleotide sequence ID" value="NZ_CP008889.1"/>
</dbReference>
<dbReference type="Gene3D" id="1.10.10.10">
    <property type="entry name" value="Winged helix-like DNA-binding domain superfamily/Winged helix DNA-binding domain"/>
    <property type="match status" value="1"/>
</dbReference>
<dbReference type="GO" id="GO:0000976">
    <property type="term" value="F:transcription cis-regulatory region binding"/>
    <property type="evidence" value="ECO:0007669"/>
    <property type="project" value="TreeGrafter"/>
</dbReference>
<dbReference type="eggNOG" id="COG0583">
    <property type="taxonomic scope" value="Bacteria"/>
</dbReference>
<dbReference type="PROSITE" id="PS50931">
    <property type="entry name" value="HTH_LYSR"/>
    <property type="match status" value="1"/>
</dbReference>
<dbReference type="GO" id="GO:0003700">
    <property type="term" value="F:DNA-binding transcription factor activity"/>
    <property type="evidence" value="ECO:0007669"/>
    <property type="project" value="InterPro"/>
</dbReference>
<keyword evidence="7" id="KW-1185">Reference proteome</keyword>
<dbReference type="InterPro" id="IPR000847">
    <property type="entry name" value="LysR_HTH_N"/>
</dbReference>
<dbReference type="InterPro" id="IPR005119">
    <property type="entry name" value="LysR_subst-bd"/>
</dbReference>
<dbReference type="Pfam" id="PF03466">
    <property type="entry name" value="LysR_substrate"/>
    <property type="match status" value="1"/>
</dbReference>
<keyword evidence="2" id="KW-0805">Transcription regulation</keyword>
<dbReference type="InterPro" id="IPR036388">
    <property type="entry name" value="WH-like_DNA-bd_sf"/>
</dbReference>
<dbReference type="PRINTS" id="PR00039">
    <property type="entry name" value="HTHLYSR"/>
</dbReference>
<dbReference type="HOGENOM" id="CLU_039613_6_1_11"/>
<dbReference type="KEGG" id="dni:HX89_09205"/>
<evidence type="ECO:0000256" key="2">
    <source>
        <dbReference type="ARBA" id="ARBA00023015"/>
    </source>
</evidence>
<dbReference type="EMBL" id="CP008889">
    <property type="protein sequence ID" value="AIF41094.1"/>
    <property type="molecule type" value="Genomic_DNA"/>
</dbReference>
<dbReference type="Pfam" id="PF00126">
    <property type="entry name" value="HTH_1"/>
    <property type="match status" value="1"/>
</dbReference>